<proteinExistence type="predicted"/>
<protein>
    <submittedName>
        <fullName evidence="1">Uncharacterized protein</fullName>
    </submittedName>
</protein>
<comment type="caution">
    <text evidence="1">The sequence shown here is derived from an EMBL/GenBank/DDBJ whole genome shotgun (WGS) entry which is preliminary data.</text>
</comment>
<dbReference type="Proteomes" id="UP001054252">
    <property type="component" value="Unassembled WGS sequence"/>
</dbReference>
<accession>A0AAV5HWM6</accession>
<sequence>MAQQTNTPAPARTPIAIPAFFLPLSALENPFGFHGSLDIGGGGNDVNGGDRDGG</sequence>
<reference evidence="1 2" key="1">
    <citation type="journal article" date="2021" name="Commun. Biol.">
        <title>The genome of Shorea leprosula (Dipterocarpaceae) highlights the ecological relevance of drought in aseasonal tropical rainforests.</title>
        <authorList>
            <person name="Ng K.K.S."/>
            <person name="Kobayashi M.J."/>
            <person name="Fawcett J.A."/>
            <person name="Hatakeyama M."/>
            <person name="Paape T."/>
            <person name="Ng C.H."/>
            <person name="Ang C.C."/>
            <person name="Tnah L.H."/>
            <person name="Lee C.T."/>
            <person name="Nishiyama T."/>
            <person name="Sese J."/>
            <person name="O'Brien M.J."/>
            <person name="Copetti D."/>
            <person name="Mohd Noor M.I."/>
            <person name="Ong R.C."/>
            <person name="Putra M."/>
            <person name="Sireger I.Z."/>
            <person name="Indrioko S."/>
            <person name="Kosugi Y."/>
            <person name="Izuno A."/>
            <person name="Isagi Y."/>
            <person name="Lee S.L."/>
            <person name="Shimizu K.K."/>
        </authorList>
    </citation>
    <scope>NUCLEOTIDE SEQUENCE [LARGE SCALE GENOMIC DNA]</scope>
    <source>
        <strain evidence="1">214</strain>
    </source>
</reference>
<keyword evidence="2" id="KW-1185">Reference proteome</keyword>
<dbReference type="AlphaFoldDB" id="A0AAV5HWM6"/>
<name>A0AAV5HWM6_9ROSI</name>
<evidence type="ECO:0000313" key="1">
    <source>
        <dbReference type="EMBL" id="GKU91721.1"/>
    </source>
</evidence>
<gene>
    <name evidence="1" type="ORF">SLEP1_g5549</name>
</gene>
<evidence type="ECO:0000313" key="2">
    <source>
        <dbReference type="Proteomes" id="UP001054252"/>
    </source>
</evidence>
<dbReference type="EMBL" id="BPVZ01000005">
    <property type="protein sequence ID" value="GKU91721.1"/>
    <property type="molecule type" value="Genomic_DNA"/>
</dbReference>
<organism evidence="1 2">
    <name type="scientific">Rubroshorea leprosula</name>
    <dbReference type="NCBI Taxonomy" id="152421"/>
    <lineage>
        <taxon>Eukaryota</taxon>
        <taxon>Viridiplantae</taxon>
        <taxon>Streptophyta</taxon>
        <taxon>Embryophyta</taxon>
        <taxon>Tracheophyta</taxon>
        <taxon>Spermatophyta</taxon>
        <taxon>Magnoliopsida</taxon>
        <taxon>eudicotyledons</taxon>
        <taxon>Gunneridae</taxon>
        <taxon>Pentapetalae</taxon>
        <taxon>rosids</taxon>
        <taxon>malvids</taxon>
        <taxon>Malvales</taxon>
        <taxon>Dipterocarpaceae</taxon>
        <taxon>Rubroshorea</taxon>
    </lineage>
</organism>